<accession>A0A0B0PVS2</accession>
<keyword evidence="2" id="KW-1185">Reference proteome</keyword>
<gene>
    <name evidence="1" type="ORF">F383_03959</name>
</gene>
<dbReference type="Proteomes" id="UP000032142">
    <property type="component" value="Unassembled WGS sequence"/>
</dbReference>
<name>A0A0B0PVS2_GOSAR</name>
<organism evidence="1 2">
    <name type="scientific">Gossypium arboreum</name>
    <name type="common">Tree cotton</name>
    <name type="synonym">Gossypium nanking</name>
    <dbReference type="NCBI Taxonomy" id="29729"/>
    <lineage>
        <taxon>Eukaryota</taxon>
        <taxon>Viridiplantae</taxon>
        <taxon>Streptophyta</taxon>
        <taxon>Embryophyta</taxon>
        <taxon>Tracheophyta</taxon>
        <taxon>Spermatophyta</taxon>
        <taxon>Magnoliopsida</taxon>
        <taxon>eudicotyledons</taxon>
        <taxon>Gunneridae</taxon>
        <taxon>Pentapetalae</taxon>
        <taxon>rosids</taxon>
        <taxon>malvids</taxon>
        <taxon>Malvales</taxon>
        <taxon>Malvaceae</taxon>
        <taxon>Malvoideae</taxon>
        <taxon>Gossypium</taxon>
    </lineage>
</organism>
<protein>
    <submittedName>
        <fullName evidence="1">Uncharacterized protein</fullName>
    </submittedName>
</protein>
<dbReference type="EMBL" id="KN458240">
    <property type="protein sequence ID" value="KHG30578.1"/>
    <property type="molecule type" value="Genomic_DNA"/>
</dbReference>
<reference evidence="2" key="1">
    <citation type="submission" date="2014-09" db="EMBL/GenBank/DDBJ databases">
        <authorList>
            <person name="Mudge J."/>
            <person name="Ramaraj T."/>
            <person name="Lindquist I.E."/>
            <person name="Bharti A.K."/>
            <person name="Sundararajan A."/>
            <person name="Cameron C.T."/>
            <person name="Woodward J.E."/>
            <person name="May G.D."/>
            <person name="Brubaker C."/>
            <person name="Broadhvest J."/>
            <person name="Wilkins T.A."/>
        </authorList>
    </citation>
    <scope>NUCLEOTIDE SEQUENCE</scope>
    <source>
        <strain evidence="2">cv. AKA8401</strain>
    </source>
</reference>
<dbReference type="AlphaFoldDB" id="A0A0B0PVS2"/>
<evidence type="ECO:0000313" key="2">
    <source>
        <dbReference type="Proteomes" id="UP000032142"/>
    </source>
</evidence>
<sequence length="38" mass="4435">MSLLFQLVRAYRFSSIEITIHQLRRNLLGSIAHSFQTS</sequence>
<proteinExistence type="predicted"/>
<evidence type="ECO:0000313" key="1">
    <source>
        <dbReference type="EMBL" id="KHG30578.1"/>
    </source>
</evidence>